<reference evidence="2 3" key="1">
    <citation type="submission" date="2024-01" db="EMBL/GenBank/DDBJ databases">
        <title>Genome assemblies of Stephania.</title>
        <authorList>
            <person name="Yang L."/>
        </authorList>
    </citation>
    <scope>NUCLEOTIDE SEQUENCE [LARGE SCALE GENOMIC DNA]</scope>
    <source>
        <strain evidence="2">YNDBR</strain>
        <tissue evidence="2">Leaf</tissue>
    </source>
</reference>
<evidence type="ECO:0000313" key="2">
    <source>
        <dbReference type="EMBL" id="KAK9134874.1"/>
    </source>
</evidence>
<feature type="region of interest" description="Disordered" evidence="1">
    <location>
        <begin position="43"/>
        <end position="64"/>
    </location>
</feature>
<protein>
    <submittedName>
        <fullName evidence="2">Uncharacterized protein</fullName>
    </submittedName>
</protein>
<dbReference type="EMBL" id="JBBNAF010000006">
    <property type="protein sequence ID" value="KAK9134874.1"/>
    <property type="molecule type" value="Genomic_DNA"/>
</dbReference>
<keyword evidence="3" id="KW-1185">Reference proteome</keyword>
<evidence type="ECO:0000256" key="1">
    <source>
        <dbReference type="SAM" id="MobiDB-lite"/>
    </source>
</evidence>
<evidence type="ECO:0000313" key="3">
    <source>
        <dbReference type="Proteomes" id="UP001420932"/>
    </source>
</evidence>
<sequence>MDKEMFWLTRVSKQVTDVGNRAQRETMRREGTSVMVDLLNNDGNGFENMETGKSTWPVYNHPER</sequence>
<dbReference type="AlphaFoldDB" id="A0AAP0P9B5"/>
<proteinExistence type="predicted"/>
<name>A0AAP0P9B5_9MAGN</name>
<comment type="caution">
    <text evidence="2">The sequence shown here is derived from an EMBL/GenBank/DDBJ whole genome shotgun (WGS) entry which is preliminary data.</text>
</comment>
<dbReference type="Proteomes" id="UP001420932">
    <property type="component" value="Unassembled WGS sequence"/>
</dbReference>
<organism evidence="2 3">
    <name type="scientific">Stephania yunnanensis</name>
    <dbReference type="NCBI Taxonomy" id="152371"/>
    <lineage>
        <taxon>Eukaryota</taxon>
        <taxon>Viridiplantae</taxon>
        <taxon>Streptophyta</taxon>
        <taxon>Embryophyta</taxon>
        <taxon>Tracheophyta</taxon>
        <taxon>Spermatophyta</taxon>
        <taxon>Magnoliopsida</taxon>
        <taxon>Ranunculales</taxon>
        <taxon>Menispermaceae</taxon>
        <taxon>Menispermoideae</taxon>
        <taxon>Cissampelideae</taxon>
        <taxon>Stephania</taxon>
    </lineage>
</organism>
<accession>A0AAP0P9B5</accession>
<gene>
    <name evidence="2" type="ORF">Syun_014204</name>
</gene>